<organism evidence="1 2">
    <name type="scientific">Punica granatum</name>
    <name type="common">Pomegranate</name>
    <dbReference type="NCBI Taxonomy" id="22663"/>
    <lineage>
        <taxon>Eukaryota</taxon>
        <taxon>Viridiplantae</taxon>
        <taxon>Streptophyta</taxon>
        <taxon>Embryophyta</taxon>
        <taxon>Tracheophyta</taxon>
        <taxon>Spermatophyta</taxon>
        <taxon>Magnoliopsida</taxon>
        <taxon>eudicotyledons</taxon>
        <taxon>Gunneridae</taxon>
        <taxon>Pentapetalae</taxon>
        <taxon>rosids</taxon>
        <taxon>malvids</taxon>
        <taxon>Myrtales</taxon>
        <taxon>Lythraceae</taxon>
        <taxon>Punica</taxon>
    </lineage>
</organism>
<dbReference type="AlphaFoldDB" id="A0A2I0IZW9"/>
<evidence type="ECO:0000313" key="2">
    <source>
        <dbReference type="Proteomes" id="UP000233551"/>
    </source>
</evidence>
<dbReference type="Proteomes" id="UP000233551">
    <property type="component" value="Unassembled WGS sequence"/>
</dbReference>
<proteinExistence type="predicted"/>
<evidence type="ECO:0000313" key="1">
    <source>
        <dbReference type="EMBL" id="PKI49548.1"/>
    </source>
</evidence>
<accession>A0A2I0IZW9</accession>
<keyword evidence="2" id="KW-1185">Reference proteome</keyword>
<comment type="caution">
    <text evidence="1">The sequence shown here is derived from an EMBL/GenBank/DDBJ whole genome shotgun (WGS) entry which is preliminary data.</text>
</comment>
<protein>
    <submittedName>
        <fullName evidence="1">Uncharacterized protein</fullName>
    </submittedName>
</protein>
<name>A0A2I0IZW9_PUNGR</name>
<dbReference type="EMBL" id="PGOL01002234">
    <property type="protein sequence ID" value="PKI49548.1"/>
    <property type="molecule type" value="Genomic_DNA"/>
</dbReference>
<gene>
    <name evidence="1" type="ORF">CRG98_030062</name>
</gene>
<sequence length="373" mass="41571">MARAFNARVRHRDFSPGDLVLRKVLHVTPDSRGKFSYKYDGPFVVKEASLSPVQVRSGTLRDAPRRRIRVCLMRQTVLLGHRKSLGNAPRRLGPSWSHSGPPTSFRSIMVPFSPFRPFGSIPVIEVHPGHIRVHPGHSGPSWSHSGPSWSFKSILVTFGSTPVIQVYPGSCIRVYLDHPGLSWFMHSGPSRSFRSILVHAFGSIPVIQVYPGSCIRVHPGHSGLSWFMHSGRSQSFRSIPVHAFGSIPVIQVYPGSCIRVYPGHIQDYSDSWTSRPIPVLIPRAVSQYIQAGHEQPGGSYNKTVAGTKKGDHQDRGTSFKQPFETRLGFPKYVSVVTNVSRQASGAFPRKTEITTIFEHPTTIPECLETFREH</sequence>
<reference evidence="1 2" key="1">
    <citation type="submission" date="2017-11" db="EMBL/GenBank/DDBJ databases">
        <title>De-novo sequencing of pomegranate (Punica granatum L.) genome.</title>
        <authorList>
            <person name="Akparov Z."/>
            <person name="Amiraslanov A."/>
            <person name="Hajiyeva S."/>
            <person name="Abbasov M."/>
            <person name="Kaur K."/>
            <person name="Hamwieh A."/>
            <person name="Solovyev V."/>
            <person name="Salamov A."/>
            <person name="Braich B."/>
            <person name="Kosarev P."/>
            <person name="Mahmoud A."/>
            <person name="Hajiyev E."/>
            <person name="Babayeva S."/>
            <person name="Izzatullayeva V."/>
            <person name="Mammadov A."/>
            <person name="Mammadov A."/>
            <person name="Sharifova S."/>
            <person name="Ojaghi J."/>
            <person name="Eynullazada K."/>
            <person name="Bayramov B."/>
            <person name="Abdulazimova A."/>
            <person name="Shahmuradov I."/>
        </authorList>
    </citation>
    <scope>NUCLEOTIDE SEQUENCE [LARGE SCALE GENOMIC DNA]</scope>
    <source>
        <strain evidence="2">cv. AG2017</strain>
        <tissue evidence="1">Leaf</tissue>
    </source>
</reference>